<dbReference type="EMBL" id="NBXB01000034">
    <property type="protein sequence ID" value="RFA13688.1"/>
    <property type="molecule type" value="Genomic_DNA"/>
</dbReference>
<dbReference type="GO" id="GO:0006355">
    <property type="term" value="P:regulation of DNA-templated transcription"/>
    <property type="evidence" value="ECO:0007669"/>
    <property type="project" value="InterPro"/>
</dbReference>
<dbReference type="Gene3D" id="1.10.1220.10">
    <property type="entry name" value="Met repressor-like"/>
    <property type="match status" value="1"/>
</dbReference>
<evidence type="ECO:0000313" key="2">
    <source>
        <dbReference type="Proteomes" id="UP000256541"/>
    </source>
</evidence>
<gene>
    <name evidence="1" type="ORF">B7R22_12860</name>
</gene>
<dbReference type="RefSeq" id="WP_216363449.1">
    <property type="nucleotide sequence ID" value="NZ_NBXB01000034.1"/>
</dbReference>
<evidence type="ECO:0000313" key="1">
    <source>
        <dbReference type="EMBL" id="RFA13688.1"/>
    </source>
</evidence>
<evidence type="ECO:0008006" key="3">
    <source>
        <dbReference type="Google" id="ProtNLM"/>
    </source>
</evidence>
<dbReference type="InterPro" id="IPR013321">
    <property type="entry name" value="Arc_rbn_hlx_hlx"/>
</dbReference>
<dbReference type="Proteomes" id="UP000256541">
    <property type="component" value="Unassembled WGS sequence"/>
</dbReference>
<organism evidence="1 2">
    <name type="scientific">Subtercola boreus</name>
    <dbReference type="NCBI Taxonomy" id="120213"/>
    <lineage>
        <taxon>Bacteria</taxon>
        <taxon>Bacillati</taxon>
        <taxon>Actinomycetota</taxon>
        <taxon>Actinomycetes</taxon>
        <taxon>Micrococcales</taxon>
        <taxon>Microbacteriaceae</taxon>
        <taxon>Subtercola</taxon>
    </lineage>
</organism>
<comment type="caution">
    <text evidence="1">The sequence shown here is derived from an EMBL/GenBank/DDBJ whole genome shotgun (WGS) entry which is preliminary data.</text>
</comment>
<reference evidence="1 2" key="1">
    <citation type="submission" date="2017-04" db="EMBL/GenBank/DDBJ databases">
        <title>Comparative genome analysis of Subtercola boreus.</title>
        <authorList>
            <person name="Cho Y.-J."/>
            <person name="Cho A."/>
            <person name="Kim O.-S."/>
            <person name="Lee J.-I."/>
        </authorList>
    </citation>
    <scope>NUCLEOTIDE SEQUENCE [LARGE SCALE GENOMIC DNA]</scope>
    <source>
        <strain evidence="1 2">P27479</strain>
    </source>
</reference>
<name>A0A3E0VWF3_9MICO</name>
<proteinExistence type="predicted"/>
<accession>A0A3E0VWF3</accession>
<dbReference type="AlphaFoldDB" id="A0A3E0VWF3"/>
<protein>
    <recommendedName>
        <fullName evidence="3">CopG family transcriptional regulator</fullName>
    </recommendedName>
</protein>
<sequence length="85" mass="9886">MKTAISVPDPLFRQVEARTAQLKISRSEFYSTAATHYLRELERTSITEAINDALRRSHDAGREESNELTAYNRRKMAERLADDEW</sequence>